<feature type="transmembrane region" description="Helical" evidence="2">
    <location>
        <begin position="35"/>
        <end position="60"/>
    </location>
</feature>
<feature type="region of interest" description="Disordered" evidence="1">
    <location>
        <begin position="82"/>
        <end position="161"/>
    </location>
</feature>
<evidence type="ECO:0000256" key="2">
    <source>
        <dbReference type="SAM" id="Phobius"/>
    </source>
</evidence>
<feature type="region of interest" description="Disordered" evidence="1">
    <location>
        <begin position="391"/>
        <end position="454"/>
    </location>
</feature>
<organism evidence="3 4">
    <name type="scientific">Mycena albidolilacea</name>
    <dbReference type="NCBI Taxonomy" id="1033008"/>
    <lineage>
        <taxon>Eukaryota</taxon>
        <taxon>Fungi</taxon>
        <taxon>Dikarya</taxon>
        <taxon>Basidiomycota</taxon>
        <taxon>Agaricomycotina</taxon>
        <taxon>Agaricomycetes</taxon>
        <taxon>Agaricomycetidae</taxon>
        <taxon>Agaricales</taxon>
        <taxon>Marasmiineae</taxon>
        <taxon>Mycenaceae</taxon>
        <taxon>Mycena</taxon>
    </lineage>
</organism>
<feature type="region of interest" description="Disordered" evidence="1">
    <location>
        <begin position="346"/>
        <end position="368"/>
    </location>
</feature>
<keyword evidence="2" id="KW-1133">Transmembrane helix</keyword>
<reference evidence="3" key="1">
    <citation type="submission" date="2023-03" db="EMBL/GenBank/DDBJ databases">
        <title>Massive genome expansion in bonnet fungi (Mycena s.s.) driven by repeated elements and novel gene families across ecological guilds.</title>
        <authorList>
            <consortium name="Lawrence Berkeley National Laboratory"/>
            <person name="Harder C.B."/>
            <person name="Miyauchi S."/>
            <person name="Viragh M."/>
            <person name="Kuo A."/>
            <person name="Thoen E."/>
            <person name="Andreopoulos B."/>
            <person name="Lu D."/>
            <person name="Skrede I."/>
            <person name="Drula E."/>
            <person name="Henrissat B."/>
            <person name="Morin E."/>
            <person name="Kohler A."/>
            <person name="Barry K."/>
            <person name="LaButti K."/>
            <person name="Morin E."/>
            <person name="Salamov A."/>
            <person name="Lipzen A."/>
            <person name="Mereny Z."/>
            <person name="Hegedus B."/>
            <person name="Baldrian P."/>
            <person name="Stursova M."/>
            <person name="Weitz H."/>
            <person name="Taylor A."/>
            <person name="Grigoriev I.V."/>
            <person name="Nagy L.G."/>
            <person name="Martin F."/>
            <person name="Kauserud H."/>
        </authorList>
    </citation>
    <scope>NUCLEOTIDE SEQUENCE</scope>
    <source>
        <strain evidence="3">CBHHK002</strain>
    </source>
</reference>
<gene>
    <name evidence="3" type="ORF">DFH08DRAFT_1204</name>
</gene>
<keyword evidence="4" id="KW-1185">Reference proteome</keyword>
<proteinExistence type="predicted"/>
<protein>
    <submittedName>
        <fullName evidence="3">Uncharacterized protein</fullName>
    </submittedName>
</protein>
<name>A0AAD7F5J9_9AGAR</name>
<sequence>MAPSLTVSDDFMPQEMSSEPTTFSRRAPRLEHSTAISVGIGIVGGVAMVAALFLALLLVLRKRRKRQKLQVALNAGKNIVQFPGGNNLAPVPNTFTSHSKEHPYTYQNLPPRSPSQPEPRRLDDAESTSPVPDTFTPHSKEHPYAYQNLPPWSPSQPEPRRLDNAESAWFMDDGSDELAQSPSTLSQQRVDAAQSPSVPANNLTIHPPSSHQPDMENTPSGKPSRQNIIPGGDSAPTTIRPPSRKTSHQEFISARVLPAENPSTRAPSRKTSRQKIGLDQNPSTPVVNSTTRTSAHSPPQAGRSESISKLGAPSLPPGPRATQQPGRPPSPIVFRQLVQPESITVVPRPRGSSLQGSRPNMIVTVPTPGRHVTSVSEDIARPVSRFSISPISRSFPSRLTGSSPPSSNKFSSATRHHSRGGRFGSLSSLVHLRSDSAVPNVPNVPTDVTARPLQ</sequence>
<keyword evidence="2" id="KW-0472">Membrane</keyword>
<feature type="compositionally biased region" description="Polar residues" evidence="1">
    <location>
        <begin position="15"/>
        <end position="24"/>
    </location>
</feature>
<dbReference type="Proteomes" id="UP001218218">
    <property type="component" value="Unassembled WGS sequence"/>
</dbReference>
<feature type="compositionally biased region" description="Low complexity" evidence="1">
    <location>
        <begin position="391"/>
        <end position="412"/>
    </location>
</feature>
<dbReference type="EMBL" id="JARIHO010000001">
    <property type="protein sequence ID" value="KAJ7367538.1"/>
    <property type="molecule type" value="Genomic_DNA"/>
</dbReference>
<feature type="region of interest" description="Disordered" evidence="1">
    <location>
        <begin position="174"/>
        <end position="332"/>
    </location>
</feature>
<evidence type="ECO:0000256" key="1">
    <source>
        <dbReference type="SAM" id="MobiDB-lite"/>
    </source>
</evidence>
<feature type="region of interest" description="Disordered" evidence="1">
    <location>
        <begin position="1"/>
        <end position="26"/>
    </location>
</feature>
<feature type="compositionally biased region" description="Polar residues" evidence="1">
    <location>
        <begin position="280"/>
        <end position="307"/>
    </location>
</feature>
<evidence type="ECO:0000313" key="3">
    <source>
        <dbReference type="EMBL" id="KAJ7367538.1"/>
    </source>
</evidence>
<accession>A0AAD7F5J9</accession>
<dbReference type="AlphaFoldDB" id="A0AAD7F5J9"/>
<keyword evidence="2" id="KW-0812">Transmembrane</keyword>
<evidence type="ECO:0000313" key="4">
    <source>
        <dbReference type="Proteomes" id="UP001218218"/>
    </source>
</evidence>
<feature type="compositionally biased region" description="Polar residues" evidence="1">
    <location>
        <begin position="178"/>
        <end position="227"/>
    </location>
</feature>
<comment type="caution">
    <text evidence="3">The sequence shown here is derived from an EMBL/GenBank/DDBJ whole genome shotgun (WGS) entry which is preliminary data.</text>
</comment>